<dbReference type="SUPFAM" id="SSF64518">
    <property type="entry name" value="Phase 1 flagellin"/>
    <property type="match status" value="1"/>
</dbReference>
<name>A0A3N4U1P8_9RHOB</name>
<feature type="domain" description="Flagellin C-terminal" evidence="1">
    <location>
        <begin position="260"/>
        <end position="332"/>
    </location>
</feature>
<dbReference type="Pfam" id="PF00700">
    <property type="entry name" value="Flagellin_C"/>
    <property type="match status" value="1"/>
</dbReference>
<dbReference type="AlphaFoldDB" id="A0A3N4U1P8"/>
<dbReference type="InterPro" id="IPR046358">
    <property type="entry name" value="Flagellin_C"/>
</dbReference>
<dbReference type="Gene3D" id="1.20.1330.10">
    <property type="entry name" value="f41 fragment of flagellin, N-terminal domain"/>
    <property type="match status" value="1"/>
</dbReference>
<organism evidence="2 3">
    <name type="scientific">Pacificibacter maritimus</name>
    <dbReference type="NCBI Taxonomy" id="762213"/>
    <lineage>
        <taxon>Bacteria</taxon>
        <taxon>Pseudomonadati</taxon>
        <taxon>Pseudomonadota</taxon>
        <taxon>Alphaproteobacteria</taxon>
        <taxon>Rhodobacterales</taxon>
        <taxon>Roseobacteraceae</taxon>
        <taxon>Pacificibacter</taxon>
    </lineage>
</organism>
<proteinExistence type="predicted"/>
<evidence type="ECO:0000313" key="2">
    <source>
        <dbReference type="EMBL" id="RPE64756.1"/>
    </source>
</evidence>
<keyword evidence="2" id="KW-0969">Cilium</keyword>
<sequence length="336" mass="35545">MMNSVSHGDLASSLKNMRLVSQTKQDLERYNYEVASGKKSDLRQATSADFAPLASIERSLRSLSAYENALTEAELFTSSLQTVLGTVSDQVSSISTDILTASSTSPDHSNIVVAKDARSKLDTVVATLNTRVGGRSLLAGTATGGAALVDAQTMLDEVTTLASAELDAAGVLSVVDDWFDAPGGGFETSGYLGSDTNLSPFALNEHQKADLSIKADDESIRDTLKGLVLAALIDQGIMGGDIDQQNTILQKSGETLLAADAKLTNARAEVGTVEQQISQAKLSNSAESYGLEMAKSKIVSVDIYDSAAKLTQAQAQLEMIYTITARLSNMKLSDYI</sequence>
<keyword evidence="2" id="KW-0966">Cell projection</keyword>
<evidence type="ECO:0000313" key="3">
    <source>
        <dbReference type="Proteomes" id="UP000269689"/>
    </source>
</evidence>
<gene>
    <name evidence="2" type="ORF">EDD53_2516</name>
</gene>
<protein>
    <submittedName>
        <fullName evidence="2">Flagellar hook-associated protein 3 FlgL</fullName>
    </submittedName>
</protein>
<dbReference type="OrthoDB" id="7312911at2"/>
<accession>A0A3N4U1P8</accession>
<dbReference type="Proteomes" id="UP000269689">
    <property type="component" value="Unassembled WGS sequence"/>
</dbReference>
<evidence type="ECO:0000259" key="1">
    <source>
        <dbReference type="Pfam" id="PF00700"/>
    </source>
</evidence>
<keyword evidence="3" id="KW-1185">Reference proteome</keyword>
<keyword evidence="2" id="KW-0282">Flagellum</keyword>
<comment type="caution">
    <text evidence="2">The sequence shown here is derived from an EMBL/GenBank/DDBJ whole genome shotgun (WGS) entry which is preliminary data.</text>
</comment>
<dbReference type="EMBL" id="RKQK01000004">
    <property type="protein sequence ID" value="RPE64756.1"/>
    <property type="molecule type" value="Genomic_DNA"/>
</dbReference>
<reference evidence="2 3" key="1">
    <citation type="submission" date="2018-11" db="EMBL/GenBank/DDBJ databases">
        <title>Genomic Encyclopedia of Type Strains, Phase IV (KMG-IV): sequencing the most valuable type-strain genomes for metagenomic binning, comparative biology and taxonomic classification.</title>
        <authorList>
            <person name="Goeker M."/>
        </authorList>
    </citation>
    <scope>NUCLEOTIDE SEQUENCE [LARGE SCALE GENOMIC DNA]</scope>
    <source>
        <strain evidence="2 3">DSM 104731</strain>
    </source>
</reference>